<dbReference type="InterPro" id="IPR036034">
    <property type="entry name" value="PDZ_sf"/>
</dbReference>
<dbReference type="Gene3D" id="2.30.42.10">
    <property type="match status" value="1"/>
</dbReference>
<accession>A0A7R8WHS5</accession>
<dbReference type="EMBL" id="OB661918">
    <property type="protein sequence ID" value="CAD7229184.1"/>
    <property type="molecule type" value="Genomic_DNA"/>
</dbReference>
<dbReference type="InterPro" id="IPR001478">
    <property type="entry name" value="PDZ"/>
</dbReference>
<dbReference type="OrthoDB" id="9987145at2759"/>
<reference evidence="2" key="1">
    <citation type="submission" date="2020-11" db="EMBL/GenBank/DDBJ databases">
        <authorList>
            <person name="Tran Van P."/>
        </authorList>
    </citation>
    <scope>NUCLEOTIDE SEQUENCE</scope>
</reference>
<name>A0A7R8WHS5_9CRUS</name>
<feature type="compositionally biased region" description="Basic and acidic residues" evidence="1">
    <location>
        <begin position="1236"/>
        <end position="1250"/>
    </location>
</feature>
<feature type="compositionally biased region" description="Low complexity" evidence="1">
    <location>
        <begin position="665"/>
        <end position="706"/>
    </location>
</feature>
<dbReference type="PANTHER" id="PTHR13617:SF14">
    <property type="entry name" value="PROTEIN ABHD18"/>
    <property type="match status" value="1"/>
</dbReference>
<evidence type="ECO:0000313" key="2">
    <source>
        <dbReference type="EMBL" id="CAD7229184.1"/>
    </source>
</evidence>
<gene>
    <name evidence="2" type="ORF">CTOB1V02_LOCUS7057</name>
</gene>
<dbReference type="SUPFAM" id="SSF50156">
    <property type="entry name" value="PDZ domain-like"/>
    <property type="match status" value="1"/>
</dbReference>
<feature type="compositionally biased region" description="Low complexity" evidence="1">
    <location>
        <begin position="1390"/>
        <end position="1407"/>
    </location>
</feature>
<feature type="region of interest" description="Disordered" evidence="1">
    <location>
        <begin position="419"/>
        <end position="447"/>
    </location>
</feature>
<feature type="region of interest" description="Disordered" evidence="1">
    <location>
        <begin position="1352"/>
        <end position="1419"/>
    </location>
</feature>
<dbReference type="InterPro" id="IPR019149">
    <property type="entry name" value="ABHD18"/>
</dbReference>
<dbReference type="SUPFAM" id="SSF53474">
    <property type="entry name" value="alpha/beta-Hydrolases"/>
    <property type="match status" value="1"/>
</dbReference>
<feature type="compositionally biased region" description="Low complexity" evidence="1">
    <location>
        <begin position="1352"/>
        <end position="1372"/>
    </location>
</feature>
<sequence length="1520" mass="168665">MEDATEFIIWNGFLIEGVLRVFSFTGCSSSTAAWLDHVTEDGHLFFLEPSTKEEYLLGLDQLKASDASDVLTNGGNQTLPRGTKKTETHEGVGTRLFGSLKRNKKREQKGKSRGDGVWEKFELSLHLTYREGYFPWVECLPDSSLNLTEKILGLSFEHELSKSSRRRAPKEDRIAKDIVRVATVLDDSPAHFGGVRVGDEVVCIENIPVTTSGVEGVVSSIRNRRKVTMIIFRESTSSKCSPSATSGQEYLSHHLSSVLLSVVSGNAVPQQIRDIISEPHAVLFLSSESSSTDPLYVFSNVNDARLLRLKGVFLTLQGLCPDITASRPRVVTLSLDNRSVVKVACSPGEGSKGGLFLLALPSTGMSCDILVSCATRLHRLLCWWFGSLQRAFESPSHRNMLNRLFASFFLRVLYGRPPSPSVPHPHQSKENGRRRWPSREPPPAPLPPPSCSLLESGMISPLLAPIGKQLKLFPEPEWQRGFVVRHASLFHRGLLVCDVGPERHLEGTHAFLSQLQVLPLSACGAIAASTIWEPIHPDDPTKERNHFFIAVVQTYTVFTAVLSSGPHTVSWAEGDGPCAPYLDQAFLLLEDLRADEVIRAWDAAFEDYALNSVALLGFEDALKKKRNRSIRGGSLDRNRTRSLSRDRGNDGASVIMRSASYGELTFRTATTPSPSPFRSRSQMAAPESPWSQASSSVQPVSWSSSEEGGRGRVRGRREERQIFQRHLASAASSTTLLEADRLSDDVSSSSGATAWTGGGRERRSSRGKRRHRWRTTEVEAIRPLHSSLFHFLSCSPRHVRWMSPSLLLPFLPSSTSDLFPQGQIDREIRELFLRFVVEQAHPQQEKTELGHRFQVQMKNRRFNYWILRRMSSSSAAETSFISLPYDSPSNQVGKHPVIIEKVSGSLALIHPFHPVIIEKVSGSLALIHPFHPVIIEKVSGSLALIHPFHPVIIEKVSGSVALIHPFHPVIIEKEEETSDYRLLHGRFVSPLVQYLGDVLPEECHMAHFQLLVPRDWKRYPEGIRPLCIHLAGTGDHFFWRRRAWMGRPLAKEHSIASVILESPFYGFRKPKTQRLVTQKNARCRHQLFLLRGADPRSNLLNVSDIFLMGGGLMMESFVLLEWAERQGFRPLGLSGVSMGGFMASLAASYYQKPVVLVPCLSWSSAAGVFTQGVMSGCVDWRYLETQFLREGSYKSEVVEILKQIDLENPAAMKLTPRERQEVLENLMVEVPGSGRCPKDPTDPGGDKAESRYPWNLADILPLRFSYGRRPSGSKQPKEDSSPEGATHSGEGKQKDSPPEETRLPREESSVTALQEAAAAAATTVGGLVTSSAESCGPTFVSQLIGDHSSRVSLAGASSSTPMSSASAFALPPRMKPEPPPTPRQVLPDVSNRPPSSSSSLTKRSLLALRREPPVTPTERQEAVVFMRGLMRECTFVGRFPEPVDTELIIVVSAVNDAYVPREDVDNTPGLPDLWPKSEHRYVSGGHIKAILFNHSAFRAAIKDGFQRAIEKYHQPSATKK</sequence>
<feature type="region of interest" description="Disordered" evidence="1">
    <location>
        <begin position="665"/>
        <end position="716"/>
    </location>
</feature>
<protein>
    <submittedName>
        <fullName evidence="2">Uncharacterized protein</fullName>
    </submittedName>
</protein>
<proteinExistence type="predicted"/>
<feature type="region of interest" description="Disordered" evidence="1">
    <location>
        <begin position="1228"/>
        <end position="1252"/>
    </location>
</feature>
<dbReference type="SMART" id="SM00228">
    <property type="entry name" value="PDZ"/>
    <property type="match status" value="1"/>
</dbReference>
<evidence type="ECO:0000256" key="1">
    <source>
        <dbReference type="SAM" id="MobiDB-lite"/>
    </source>
</evidence>
<feature type="region of interest" description="Disordered" evidence="1">
    <location>
        <begin position="1265"/>
        <end position="1316"/>
    </location>
</feature>
<feature type="region of interest" description="Disordered" evidence="1">
    <location>
        <begin position="631"/>
        <end position="650"/>
    </location>
</feature>
<feature type="region of interest" description="Disordered" evidence="1">
    <location>
        <begin position="741"/>
        <end position="773"/>
    </location>
</feature>
<feature type="compositionally biased region" description="Basic and acidic residues" evidence="1">
    <location>
        <begin position="634"/>
        <end position="649"/>
    </location>
</feature>
<organism evidence="2">
    <name type="scientific">Cyprideis torosa</name>
    <dbReference type="NCBI Taxonomy" id="163714"/>
    <lineage>
        <taxon>Eukaryota</taxon>
        <taxon>Metazoa</taxon>
        <taxon>Ecdysozoa</taxon>
        <taxon>Arthropoda</taxon>
        <taxon>Crustacea</taxon>
        <taxon>Oligostraca</taxon>
        <taxon>Ostracoda</taxon>
        <taxon>Podocopa</taxon>
        <taxon>Podocopida</taxon>
        <taxon>Cytherocopina</taxon>
        <taxon>Cytheroidea</taxon>
        <taxon>Cytherideidae</taxon>
        <taxon>Cyprideis</taxon>
    </lineage>
</organism>
<dbReference type="InterPro" id="IPR029058">
    <property type="entry name" value="AB_hydrolase_fold"/>
</dbReference>
<dbReference type="PANTHER" id="PTHR13617">
    <property type="entry name" value="PROTEIN ABHD18"/>
    <property type="match status" value="1"/>
</dbReference>
<dbReference type="Pfam" id="PF09752">
    <property type="entry name" value="ABHD18"/>
    <property type="match status" value="1"/>
</dbReference>
<feature type="compositionally biased region" description="Basic and acidic residues" evidence="1">
    <location>
        <begin position="1289"/>
        <end position="1308"/>
    </location>
</feature>